<dbReference type="Proteomes" id="UP000094067">
    <property type="component" value="Unassembled WGS sequence"/>
</dbReference>
<organism evidence="2 4">
    <name type="scientific">Eisenbergiella tayi</name>
    <dbReference type="NCBI Taxonomy" id="1432052"/>
    <lineage>
        <taxon>Bacteria</taxon>
        <taxon>Bacillati</taxon>
        <taxon>Bacillota</taxon>
        <taxon>Clostridia</taxon>
        <taxon>Lachnospirales</taxon>
        <taxon>Lachnospiraceae</taxon>
        <taxon>Eisenbergiella</taxon>
    </lineage>
</organism>
<evidence type="ECO:0000313" key="4">
    <source>
        <dbReference type="Proteomes" id="UP000094067"/>
    </source>
</evidence>
<dbReference type="InterPro" id="IPR036812">
    <property type="entry name" value="NAD(P)_OxRdtase_dom_sf"/>
</dbReference>
<dbReference type="EC" id="1.1.1.-" evidence="2"/>
<evidence type="ECO:0000313" key="2">
    <source>
        <dbReference type="EMBL" id="ODM06160.1"/>
    </source>
</evidence>
<comment type="caution">
    <text evidence="2">The sequence shown here is derived from an EMBL/GenBank/DDBJ whole genome shotgun (WGS) entry which is preliminary data.</text>
</comment>
<dbReference type="InterPro" id="IPR050523">
    <property type="entry name" value="AKR_Detox_Biosynth"/>
</dbReference>
<dbReference type="RefSeq" id="WP_069152205.1">
    <property type="nucleotide sequence ID" value="NZ_DBFYTW010000401.1"/>
</dbReference>
<proteinExistence type="predicted"/>
<dbReference type="EMBL" id="MEHD01000025">
    <property type="protein sequence ID" value="ODR54633.1"/>
    <property type="molecule type" value="Genomic_DNA"/>
</dbReference>
<dbReference type="GO" id="GO:0005829">
    <property type="term" value="C:cytosol"/>
    <property type="evidence" value="ECO:0007669"/>
    <property type="project" value="TreeGrafter"/>
</dbReference>
<feature type="domain" description="NADP-dependent oxidoreductase" evidence="1">
    <location>
        <begin position="15"/>
        <end position="323"/>
    </location>
</feature>
<dbReference type="PANTHER" id="PTHR43364">
    <property type="entry name" value="NADH-SPECIFIC METHYLGLYOXAL REDUCTASE-RELATED"/>
    <property type="match status" value="1"/>
</dbReference>
<reference evidence="2 4" key="1">
    <citation type="submission" date="2016-07" db="EMBL/GenBank/DDBJ databases">
        <title>Characterization of isolates of Eisenbergiella tayi derived from blood cultures, using whole genome sequencing.</title>
        <authorList>
            <person name="Burdz T."/>
            <person name="Wiebe D."/>
            <person name="Huynh C."/>
            <person name="Bernard K."/>
        </authorList>
    </citation>
    <scope>NUCLEOTIDE SEQUENCE [LARGE SCALE GENOMIC DNA]</scope>
    <source>
        <strain evidence="2 4">NML 110608</strain>
    </source>
</reference>
<evidence type="ECO:0000313" key="3">
    <source>
        <dbReference type="EMBL" id="ODR54633.1"/>
    </source>
</evidence>
<dbReference type="Gene3D" id="3.20.20.100">
    <property type="entry name" value="NADP-dependent oxidoreductase domain"/>
    <property type="match status" value="1"/>
</dbReference>
<dbReference type="Proteomes" id="UP000094869">
    <property type="component" value="Unassembled WGS sequence"/>
</dbReference>
<dbReference type="InterPro" id="IPR023210">
    <property type="entry name" value="NADP_OxRdtase_dom"/>
</dbReference>
<dbReference type="EMBL" id="MCGH01000002">
    <property type="protein sequence ID" value="ODM06160.1"/>
    <property type="molecule type" value="Genomic_DNA"/>
</dbReference>
<name>A0A1E3ABL0_9FIRM</name>
<sequence>MKYCRLGRTGLYVSKLCLGTANFGTGKSSGKGDWGVVDEKGAFRIMDYALDCGINFFDTANVYGGIETRGLTETIIGNWFKQGNGRREKVVLGTKVGRVFEKSDLDGPNNVEGLSLYKIRRHVEASLTRLQTDHLELIQMHKADPLTGWDEIWEAFEGLVRSGKVDYVGSSNHDAWQIMKAQESARRRGFMGLVNEQHLYTPLARTPELELLPMVKDQGIGITIFSPLFRGLLGIDAFHPEKRPMNAESRKLFEKYRDQAEQYSKLCRELGETEANVTFAWELSRPEITSVIVAPTCIEDLSSVLKSVDIVLQEDVLRKIDSIFPPTVEASPYI</sequence>
<gene>
    <name evidence="2" type="primary">yhdN_5</name>
    <name evidence="2" type="ORF">BEI61_02049</name>
    <name evidence="3" type="ORF">BEI63_16970</name>
</gene>
<dbReference type="Pfam" id="PF00248">
    <property type="entry name" value="Aldo_ket_red"/>
    <property type="match status" value="1"/>
</dbReference>
<dbReference type="PANTHER" id="PTHR43364:SF5">
    <property type="entry name" value="REDUCTASE"/>
    <property type="match status" value="1"/>
</dbReference>
<dbReference type="GO" id="GO:0016491">
    <property type="term" value="F:oxidoreductase activity"/>
    <property type="evidence" value="ECO:0007669"/>
    <property type="project" value="UniProtKB-KW"/>
</dbReference>
<protein>
    <submittedName>
        <fullName evidence="2">General stress protein 69</fullName>
        <ecNumber evidence="2">1.1.1.-</ecNumber>
    </submittedName>
    <submittedName>
        <fullName evidence="3">Oxidoreductase</fullName>
    </submittedName>
</protein>
<evidence type="ECO:0000259" key="1">
    <source>
        <dbReference type="Pfam" id="PF00248"/>
    </source>
</evidence>
<keyword evidence="2" id="KW-0560">Oxidoreductase</keyword>
<evidence type="ECO:0000313" key="5">
    <source>
        <dbReference type="Proteomes" id="UP000094869"/>
    </source>
</evidence>
<dbReference type="AlphaFoldDB" id="A0A1E3ABL0"/>
<dbReference type="SUPFAM" id="SSF51430">
    <property type="entry name" value="NAD(P)-linked oxidoreductase"/>
    <property type="match status" value="1"/>
</dbReference>
<keyword evidence="5" id="KW-1185">Reference proteome</keyword>
<reference evidence="3 5" key="2">
    <citation type="submission" date="2016-08" db="EMBL/GenBank/DDBJ databases">
        <title>Characterization of Isolates of Eisenbergiella tayi Derived from Blood Cultures, Using Whole Genome Sequencing.</title>
        <authorList>
            <person name="Bernier A.-M."/>
            <person name="Burdz T."/>
            <person name="Wiebe D."/>
            <person name="Bernard K."/>
        </authorList>
    </citation>
    <scope>NUCLEOTIDE SEQUENCE [LARGE SCALE GENOMIC DNA]</scope>
    <source>
        <strain evidence="3 5">NML120146</strain>
    </source>
</reference>
<accession>A0A1E3ABL0</accession>